<feature type="domain" description="Dinitrogenase iron-molybdenum cofactor biosynthesis" evidence="1">
    <location>
        <begin position="45"/>
        <end position="130"/>
    </location>
</feature>
<dbReference type="Pfam" id="PF02579">
    <property type="entry name" value="Nitro_FeMo-Co"/>
    <property type="match status" value="1"/>
</dbReference>
<gene>
    <name evidence="2" type="ORF">SDC9_171144</name>
</gene>
<accession>A0A645GA23</accession>
<proteinExistence type="predicted"/>
<evidence type="ECO:0000259" key="1">
    <source>
        <dbReference type="Pfam" id="PF02579"/>
    </source>
</evidence>
<comment type="caution">
    <text evidence="2">The sequence shown here is derived from an EMBL/GenBank/DDBJ whole genome shotgun (WGS) entry which is preliminary data.</text>
</comment>
<dbReference type="SUPFAM" id="SSF53146">
    <property type="entry name" value="Nitrogenase accessory factor-like"/>
    <property type="match status" value="1"/>
</dbReference>
<protein>
    <recommendedName>
        <fullName evidence="1">Dinitrogenase iron-molybdenum cofactor biosynthesis domain-containing protein</fullName>
    </recommendedName>
</protein>
<dbReference type="Gene3D" id="3.30.420.130">
    <property type="entry name" value="Dinitrogenase iron-molybdenum cofactor biosynthesis domain"/>
    <property type="match status" value="1"/>
</dbReference>
<dbReference type="PANTHER" id="PTHR42983:SF1">
    <property type="entry name" value="IRON-MOLYBDENUM PROTEIN"/>
    <property type="match status" value="1"/>
</dbReference>
<dbReference type="EMBL" id="VSSQ01072344">
    <property type="protein sequence ID" value="MPN23751.1"/>
    <property type="molecule type" value="Genomic_DNA"/>
</dbReference>
<name>A0A645GA23_9ZZZZ</name>
<dbReference type="InterPro" id="IPR036105">
    <property type="entry name" value="DiNase_FeMo-co_biosyn_sf"/>
</dbReference>
<dbReference type="PANTHER" id="PTHR42983">
    <property type="entry name" value="DINITROGENASE IRON-MOLYBDENUM COFACTOR PROTEIN-RELATED"/>
    <property type="match status" value="1"/>
</dbReference>
<dbReference type="AlphaFoldDB" id="A0A645GA23"/>
<evidence type="ECO:0000313" key="2">
    <source>
        <dbReference type="EMBL" id="MPN23751.1"/>
    </source>
</evidence>
<dbReference type="InterPro" id="IPR003731">
    <property type="entry name" value="Di-Nase_FeMo-co_biosynth"/>
</dbReference>
<sequence>MDFMNKCSLWVQKILYLQKTIYPIINQKYIFMKQIIAIPTSDNCLCSHFGHCDQFRIIEIENKEIISEISLTPPPHEPGVLPAWLAGKGVTHIIAGGIGNKAIALFNQQNIQVFAGVPEKPAKEIAMDFINGTLVTGSNSCDH</sequence>
<organism evidence="2">
    <name type="scientific">bioreactor metagenome</name>
    <dbReference type="NCBI Taxonomy" id="1076179"/>
    <lineage>
        <taxon>unclassified sequences</taxon>
        <taxon>metagenomes</taxon>
        <taxon>ecological metagenomes</taxon>
    </lineage>
</organism>
<reference evidence="2" key="1">
    <citation type="submission" date="2019-08" db="EMBL/GenBank/DDBJ databases">
        <authorList>
            <person name="Kucharzyk K."/>
            <person name="Murdoch R.W."/>
            <person name="Higgins S."/>
            <person name="Loffler F."/>
        </authorList>
    </citation>
    <scope>NUCLEOTIDE SEQUENCE</scope>
</reference>